<evidence type="ECO:0008006" key="3">
    <source>
        <dbReference type="Google" id="ProtNLM"/>
    </source>
</evidence>
<sequence length="196" mass="20945">MLVRGGAGVVGCALLAAAMWFHSLKPRLEADVLDPIRASGKVGKVISNPDFKLQIERVVVARSLKQGISSSTQAPVGTEGVFVVVSGRAMSQKEPLSLNTAILETRDGYTYKKAQRPGVYGGLGPSDFPPLLWNKLDFYFEIPKDRLAGARVVVGRSGLFLAPDAATEVDLGISGARAEEMIRGAAQNYDLSGRRS</sequence>
<evidence type="ECO:0000313" key="1">
    <source>
        <dbReference type="EMBL" id="GAA2615517.1"/>
    </source>
</evidence>
<protein>
    <recommendedName>
        <fullName evidence="3">Soluble ligand binding domain-containing protein</fullName>
    </recommendedName>
</protein>
<name>A0ABP6CDE5_9ACTN</name>
<dbReference type="EMBL" id="BAAATD010000008">
    <property type="protein sequence ID" value="GAA2615517.1"/>
    <property type="molecule type" value="Genomic_DNA"/>
</dbReference>
<comment type="caution">
    <text evidence="1">The sequence shown here is derived from an EMBL/GenBank/DDBJ whole genome shotgun (WGS) entry which is preliminary data.</text>
</comment>
<dbReference type="Proteomes" id="UP001501509">
    <property type="component" value="Unassembled WGS sequence"/>
</dbReference>
<keyword evidence="2" id="KW-1185">Reference proteome</keyword>
<reference evidence="2" key="1">
    <citation type="journal article" date="2019" name="Int. J. Syst. Evol. Microbiol.">
        <title>The Global Catalogue of Microorganisms (GCM) 10K type strain sequencing project: providing services to taxonomists for standard genome sequencing and annotation.</title>
        <authorList>
            <consortium name="The Broad Institute Genomics Platform"/>
            <consortium name="The Broad Institute Genome Sequencing Center for Infectious Disease"/>
            <person name="Wu L."/>
            <person name="Ma J."/>
        </authorList>
    </citation>
    <scope>NUCLEOTIDE SEQUENCE [LARGE SCALE GENOMIC DNA]</scope>
    <source>
        <strain evidence="2">JCM 6833</strain>
    </source>
</reference>
<organism evidence="1 2">
    <name type="scientific">Actinomadura fulvescens</name>
    <dbReference type="NCBI Taxonomy" id="46160"/>
    <lineage>
        <taxon>Bacteria</taxon>
        <taxon>Bacillati</taxon>
        <taxon>Actinomycetota</taxon>
        <taxon>Actinomycetes</taxon>
        <taxon>Streptosporangiales</taxon>
        <taxon>Thermomonosporaceae</taxon>
        <taxon>Actinomadura</taxon>
    </lineage>
</organism>
<proteinExistence type="predicted"/>
<accession>A0ABP6CDE5</accession>
<gene>
    <name evidence="1" type="ORF">GCM10010411_58160</name>
</gene>
<evidence type="ECO:0000313" key="2">
    <source>
        <dbReference type="Proteomes" id="UP001501509"/>
    </source>
</evidence>